<sequence>MKAKTPLPPLNIMQSEEPGYASIESLIGENNNSVINQSGKATENLYSVVRIVRDKYDNQNEPITPVTPATPSMLIYAATPINKEALEKFYIRYAQHNKNRPIGPIKCKHAAPEEAPPPIPVESYDGITSTCALSLTGETIYAEPHIGG</sequence>
<proteinExistence type="predicted"/>
<evidence type="ECO:0000313" key="2">
    <source>
        <dbReference type="Proteomes" id="UP000033661"/>
    </source>
</evidence>
<dbReference type="RefSeq" id="WP_011477142.1">
    <property type="nucleotide sequence ID" value="NZ_LAOI01000001.1"/>
</dbReference>
<protein>
    <submittedName>
        <fullName evidence="1">Uncharacterized protein</fullName>
    </submittedName>
</protein>
<dbReference type="Proteomes" id="UP000033661">
    <property type="component" value="Unassembled WGS sequence"/>
</dbReference>
<dbReference type="AlphaFoldDB" id="A0A0F3Q9S6"/>
<organism evidence="1 2">
    <name type="scientific">Rickettsia bellii str. RML An4</name>
    <dbReference type="NCBI Taxonomy" id="1359193"/>
    <lineage>
        <taxon>Bacteria</taxon>
        <taxon>Pseudomonadati</taxon>
        <taxon>Pseudomonadota</taxon>
        <taxon>Alphaproteobacteria</taxon>
        <taxon>Rickettsiales</taxon>
        <taxon>Rickettsiaceae</taxon>
        <taxon>Rickettsieae</taxon>
        <taxon>Rickettsia</taxon>
        <taxon>belli group</taxon>
    </lineage>
</organism>
<dbReference type="PATRIC" id="fig|1359193.3.peg.284"/>
<evidence type="ECO:0000313" key="1">
    <source>
        <dbReference type="EMBL" id="KJV89325.1"/>
    </source>
</evidence>
<gene>
    <name evidence="1" type="ORF">RBEAN4_0297</name>
</gene>
<keyword evidence="2" id="KW-1185">Reference proteome</keyword>
<comment type="caution">
    <text evidence="1">The sequence shown here is derived from an EMBL/GenBank/DDBJ whole genome shotgun (WGS) entry which is preliminary data.</text>
</comment>
<reference evidence="1 2" key="1">
    <citation type="submission" date="2015-02" db="EMBL/GenBank/DDBJ databases">
        <title>Genome Sequencing of Rickettsiales.</title>
        <authorList>
            <person name="Daugherty S.C."/>
            <person name="Su Q."/>
            <person name="Abolude K."/>
            <person name="Beier-Sexton M."/>
            <person name="Carlyon J.A."/>
            <person name="Carter R."/>
            <person name="Day N.P."/>
            <person name="Dumler S.J."/>
            <person name="Dyachenko V."/>
            <person name="Godinez A."/>
            <person name="Kurtti T.J."/>
            <person name="Lichay M."/>
            <person name="Mullins K.E."/>
            <person name="Ott S."/>
            <person name="Pappas-Brown V."/>
            <person name="Paris D.H."/>
            <person name="Patel P."/>
            <person name="Richards A.L."/>
            <person name="Sadzewicz L."/>
            <person name="Sears K."/>
            <person name="Seidman D."/>
            <person name="Sengamalay N."/>
            <person name="Stenos J."/>
            <person name="Tallon L.J."/>
            <person name="Vincent G."/>
            <person name="Fraser C.M."/>
            <person name="Munderloh U."/>
            <person name="Dunning-Hotopp J.C."/>
        </authorList>
    </citation>
    <scope>NUCLEOTIDE SEQUENCE [LARGE SCALE GENOMIC DNA]</scope>
    <source>
        <strain evidence="1 2">RML An4</strain>
    </source>
</reference>
<accession>A0A0F3Q9S6</accession>
<name>A0A0F3Q9S6_RICBE</name>
<dbReference type="EMBL" id="LAOI01000001">
    <property type="protein sequence ID" value="KJV89325.1"/>
    <property type="molecule type" value="Genomic_DNA"/>
</dbReference>